<dbReference type="CTD" id="25352399"/>
<dbReference type="OMA" id="WEAQYLT"/>
<feature type="region of interest" description="Disordered" evidence="1">
    <location>
        <begin position="77"/>
        <end position="128"/>
    </location>
</feature>
<dbReference type="GeneID" id="25352399"/>
<dbReference type="KEGG" id="nai:NECAME_12371"/>
<keyword evidence="4" id="KW-1185">Reference proteome</keyword>
<evidence type="ECO:0000256" key="1">
    <source>
        <dbReference type="SAM" id="MobiDB-lite"/>
    </source>
</evidence>
<dbReference type="Pfam" id="PF18701">
    <property type="entry name" value="DUF5641"/>
    <property type="match status" value="1"/>
</dbReference>
<feature type="domain" description="DUF5641" evidence="2">
    <location>
        <begin position="3"/>
        <end position="90"/>
    </location>
</feature>
<dbReference type="AlphaFoldDB" id="W2T0C7"/>
<dbReference type="EMBL" id="KI660296">
    <property type="protein sequence ID" value="ETN75460.1"/>
    <property type="molecule type" value="Genomic_DNA"/>
</dbReference>
<dbReference type="InterPro" id="IPR040676">
    <property type="entry name" value="DUF5641"/>
</dbReference>
<name>W2T0C7_NECAM</name>
<organism evidence="3 4">
    <name type="scientific">Necator americanus</name>
    <name type="common">Human hookworm</name>
    <dbReference type="NCBI Taxonomy" id="51031"/>
    <lineage>
        <taxon>Eukaryota</taxon>
        <taxon>Metazoa</taxon>
        <taxon>Ecdysozoa</taxon>
        <taxon>Nematoda</taxon>
        <taxon>Chromadorea</taxon>
        <taxon>Rhabditida</taxon>
        <taxon>Rhabditina</taxon>
        <taxon>Rhabditomorpha</taxon>
        <taxon>Strongyloidea</taxon>
        <taxon>Ancylostomatidae</taxon>
        <taxon>Bunostominae</taxon>
        <taxon>Necator</taxon>
    </lineage>
</organism>
<dbReference type="Proteomes" id="UP000053676">
    <property type="component" value="Unassembled WGS sequence"/>
</dbReference>
<accession>W2T0C7</accession>
<evidence type="ECO:0000313" key="4">
    <source>
        <dbReference type="Proteomes" id="UP000053676"/>
    </source>
</evidence>
<protein>
    <recommendedName>
        <fullName evidence="2">DUF5641 domain-containing protein</fullName>
    </recommendedName>
</protein>
<dbReference type="OrthoDB" id="5870116at2759"/>
<sequence>MGNFWQIWEAQYLTELREHHKLQMDNKRGTTMKPQEGEVVLSCDSLQPRNTWKIGRTVELRTNAADTVREVLTELSNKTRLRRPMNRAVPLKKGHESAPDPEPTPPSSTSTPKPRYNLRKRKLIQNSE</sequence>
<reference evidence="4" key="1">
    <citation type="journal article" date="2014" name="Nat. Genet.">
        <title>Genome of the human hookworm Necator americanus.</title>
        <authorList>
            <person name="Tang Y.T."/>
            <person name="Gao X."/>
            <person name="Rosa B.A."/>
            <person name="Abubucker S."/>
            <person name="Hallsworth-Pepin K."/>
            <person name="Martin J."/>
            <person name="Tyagi R."/>
            <person name="Heizer E."/>
            <person name="Zhang X."/>
            <person name="Bhonagiri-Palsikar V."/>
            <person name="Minx P."/>
            <person name="Warren W.C."/>
            <person name="Wang Q."/>
            <person name="Zhan B."/>
            <person name="Hotez P.J."/>
            <person name="Sternberg P.W."/>
            <person name="Dougall A."/>
            <person name="Gaze S.T."/>
            <person name="Mulvenna J."/>
            <person name="Sotillo J."/>
            <person name="Ranganathan S."/>
            <person name="Rabelo E.M."/>
            <person name="Wilson R.K."/>
            <person name="Felgner P.L."/>
            <person name="Bethony J."/>
            <person name="Hawdon J.M."/>
            <person name="Gasser R.B."/>
            <person name="Loukas A."/>
            <person name="Mitreva M."/>
        </authorList>
    </citation>
    <scope>NUCLEOTIDE SEQUENCE [LARGE SCALE GENOMIC DNA]</scope>
</reference>
<gene>
    <name evidence="3" type="ORF">NECAME_12371</name>
</gene>
<evidence type="ECO:0000259" key="2">
    <source>
        <dbReference type="Pfam" id="PF18701"/>
    </source>
</evidence>
<evidence type="ECO:0000313" key="3">
    <source>
        <dbReference type="EMBL" id="ETN75460.1"/>
    </source>
</evidence>
<proteinExistence type="predicted"/>
<feature type="compositionally biased region" description="Basic residues" evidence="1">
    <location>
        <begin position="116"/>
        <end position="128"/>
    </location>
</feature>